<dbReference type="InterPro" id="IPR032710">
    <property type="entry name" value="NTF2-like_dom_sf"/>
</dbReference>
<dbReference type="InterPro" id="IPR037401">
    <property type="entry name" value="SnoaL-like"/>
</dbReference>
<name>A0A561SKP6_9PSEU</name>
<organism evidence="2 3">
    <name type="scientific">Pseudonocardia hierapolitana</name>
    <dbReference type="NCBI Taxonomy" id="1128676"/>
    <lineage>
        <taxon>Bacteria</taxon>
        <taxon>Bacillati</taxon>
        <taxon>Actinomycetota</taxon>
        <taxon>Actinomycetes</taxon>
        <taxon>Pseudonocardiales</taxon>
        <taxon>Pseudonocardiaceae</taxon>
        <taxon>Pseudonocardia</taxon>
    </lineage>
</organism>
<dbReference type="SUPFAM" id="SSF54427">
    <property type="entry name" value="NTF2-like"/>
    <property type="match status" value="1"/>
</dbReference>
<dbReference type="AlphaFoldDB" id="A0A561SKP6"/>
<dbReference type="RefSeq" id="WP_246170244.1">
    <property type="nucleotide sequence ID" value="NZ_VIWU01000001.1"/>
</dbReference>
<evidence type="ECO:0000259" key="1">
    <source>
        <dbReference type="Pfam" id="PF12680"/>
    </source>
</evidence>
<accession>A0A561SKP6</accession>
<dbReference type="EMBL" id="VIWU01000001">
    <property type="protein sequence ID" value="TWF75439.1"/>
    <property type="molecule type" value="Genomic_DNA"/>
</dbReference>
<proteinExistence type="predicted"/>
<dbReference type="Proteomes" id="UP000321261">
    <property type="component" value="Unassembled WGS sequence"/>
</dbReference>
<gene>
    <name evidence="2" type="ORF">FHX44_111323</name>
</gene>
<evidence type="ECO:0000313" key="3">
    <source>
        <dbReference type="Proteomes" id="UP000321261"/>
    </source>
</evidence>
<keyword evidence="3" id="KW-1185">Reference proteome</keyword>
<sequence>MTDDALTVLRGMYAAEQEYLDAGGPGRASFETLAPFFAPDVVLHQAETLPYGGTWRGHAGLERFFAAMSTAWEAFEMLEQEFHPAGDVVVVRTEVRATARATGRKLEFPILQTVRVAEGRITEVWPFYWDTAAIADACRAVPHTATRAAR</sequence>
<evidence type="ECO:0000313" key="2">
    <source>
        <dbReference type="EMBL" id="TWF75439.1"/>
    </source>
</evidence>
<dbReference type="Pfam" id="PF12680">
    <property type="entry name" value="SnoaL_2"/>
    <property type="match status" value="1"/>
</dbReference>
<comment type="caution">
    <text evidence="2">The sequence shown here is derived from an EMBL/GenBank/DDBJ whole genome shotgun (WGS) entry which is preliminary data.</text>
</comment>
<feature type="domain" description="SnoaL-like" evidence="1">
    <location>
        <begin position="27"/>
        <end position="124"/>
    </location>
</feature>
<reference evidence="2 3" key="1">
    <citation type="submission" date="2019-06" db="EMBL/GenBank/DDBJ databases">
        <title>Sequencing the genomes of 1000 actinobacteria strains.</title>
        <authorList>
            <person name="Klenk H.-P."/>
        </authorList>
    </citation>
    <scope>NUCLEOTIDE SEQUENCE [LARGE SCALE GENOMIC DNA]</scope>
    <source>
        <strain evidence="2 3">DSM 45671</strain>
    </source>
</reference>
<dbReference type="PANTHER" id="PTHR41252:SF1">
    <property type="entry name" value="BLR2505 PROTEIN"/>
    <property type="match status" value="1"/>
</dbReference>
<dbReference type="Gene3D" id="3.10.450.50">
    <property type="match status" value="1"/>
</dbReference>
<dbReference type="PANTHER" id="PTHR41252">
    <property type="entry name" value="BLR2505 PROTEIN"/>
    <property type="match status" value="1"/>
</dbReference>
<protein>
    <recommendedName>
        <fullName evidence="1">SnoaL-like domain-containing protein</fullName>
    </recommendedName>
</protein>